<organism evidence="2 3">
    <name type="scientific">Artemisia annua</name>
    <name type="common">Sweet wormwood</name>
    <dbReference type="NCBI Taxonomy" id="35608"/>
    <lineage>
        <taxon>Eukaryota</taxon>
        <taxon>Viridiplantae</taxon>
        <taxon>Streptophyta</taxon>
        <taxon>Embryophyta</taxon>
        <taxon>Tracheophyta</taxon>
        <taxon>Spermatophyta</taxon>
        <taxon>Magnoliopsida</taxon>
        <taxon>eudicotyledons</taxon>
        <taxon>Gunneridae</taxon>
        <taxon>Pentapetalae</taxon>
        <taxon>asterids</taxon>
        <taxon>campanulids</taxon>
        <taxon>Asterales</taxon>
        <taxon>Asteraceae</taxon>
        <taxon>Asteroideae</taxon>
        <taxon>Anthemideae</taxon>
        <taxon>Artemisiinae</taxon>
        <taxon>Artemisia</taxon>
    </lineage>
</organism>
<feature type="compositionally biased region" description="Basic and acidic residues" evidence="1">
    <location>
        <begin position="580"/>
        <end position="619"/>
    </location>
</feature>
<evidence type="ECO:0000313" key="3">
    <source>
        <dbReference type="Proteomes" id="UP000245207"/>
    </source>
</evidence>
<accession>A0A2U1N1D8</accession>
<reference evidence="2 3" key="1">
    <citation type="journal article" date="2018" name="Mol. Plant">
        <title>The genome of Artemisia annua provides insight into the evolution of Asteraceae family and artemisinin biosynthesis.</title>
        <authorList>
            <person name="Shen Q."/>
            <person name="Zhang L."/>
            <person name="Liao Z."/>
            <person name="Wang S."/>
            <person name="Yan T."/>
            <person name="Shi P."/>
            <person name="Liu M."/>
            <person name="Fu X."/>
            <person name="Pan Q."/>
            <person name="Wang Y."/>
            <person name="Lv Z."/>
            <person name="Lu X."/>
            <person name="Zhang F."/>
            <person name="Jiang W."/>
            <person name="Ma Y."/>
            <person name="Chen M."/>
            <person name="Hao X."/>
            <person name="Li L."/>
            <person name="Tang Y."/>
            <person name="Lv G."/>
            <person name="Zhou Y."/>
            <person name="Sun X."/>
            <person name="Brodelius P.E."/>
            <person name="Rose J.K.C."/>
            <person name="Tang K."/>
        </authorList>
    </citation>
    <scope>NUCLEOTIDE SEQUENCE [LARGE SCALE GENOMIC DNA]</scope>
    <source>
        <strain evidence="3">cv. Huhao1</strain>
        <tissue evidence="2">Leaf</tissue>
    </source>
</reference>
<feature type="compositionally biased region" description="Basic and acidic residues" evidence="1">
    <location>
        <begin position="105"/>
        <end position="114"/>
    </location>
</feature>
<feature type="compositionally biased region" description="Basic and acidic residues" evidence="1">
    <location>
        <begin position="145"/>
        <end position="159"/>
    </location>
</feature>
<evidence type="ECO:0000313" key="2">
    <source>
        <dbReference type="EMBL" id="PWA67264.1"/>
    </source>
</evidence>
<feature type="region of interest" description="Disordered" evidence="1">
    <location>
        <begin position="26"/>
        <end position="226"/>
    </location>
</feature>
<proteinExistence type="predicted"/>
<dbReference type="InterPro" id="IPR038765">
    <property type="entry name" value="Papain-like_cys_pep_sf"/>
</dbReference>
<comment type="caution">
    <text evidence="2">The sequence shown here is derived from an EMBL/GenBank/DDBJ whole genome shotgun (WGS) entry which is preliminary data.</text>
</comment>
<feature type="compositionally biased region" description="Basic and acidic residues" evidence="1">
    <location>
        <begin position="175"/>
        <end position="204"/>
    </location>
</feature>
<dbReference type="PANTHER" id="PTHR34059:SF1">
    <property type="entry name" value="EXPRESSED PROTEIN"/>
    <property type="match status" value="1"/>
</dbReference>
<gene>
    <name evidence="2" type="ORF">CTI12_AA319670</name>
</gene>
<name>A0A2U1N1D8_ARTAN</name>
<keyword evidence="3" id="KW-1185">Reference proteome</keyword>
<dbReference type="OrthoDB" id="588867at2759"/>
<feature type="region of interest" description="Disordered" evidence="1">
    <location>
        <begin position="1"/>
        <end position="20"/>
    </location>
</feature>
<protein>
    <recommendedName>
        <fullName evidence="4">Ulp1 protease family, C-terminal catalytic domain-containing protein</fullName>
    </recommendedName>
</protein>
<dbReference type="Proteomes" id="UP000245207">
    <property type="component" value="Unassembled WGS sequence"/>
</dbReference>
<dbReference type="EMBL" id="PKPP01003866">
    <property type="protein sequence ID" value="PWA67264.1"/>
    <property type="molecule type" value="Genomic_DNA"/>
</dbReference>
<feature type="compositionally biased region" description="Basic and acidic residues" evidence="1">
    <location>
        <begin position="560"/>
        <end position="572"/>
    </location>
</feature>
<evidence type="ECO:0000256" key="1">
    <source>
        <dbReference type="SAM" id="MobiDB-lite"/>
    </source>
</evidence>
<dbReference type="Gene3D" id="3.40.395.10">
    <property type="entry name" value="Adenoviral Proteinase, Chain A"/>
    <property type="match status" value="1"/>
</dbReference>
<feature type="region of interest" description="Disordered" evidence="1">
    <location>
        <begin position="471"/>
        <end position="627"/>
    </location>
</feature>
<feature type="compositionally biased region" description="Basic and acidic residues" evidence="1">
    <location>
        <begin position="56"/>
        <end position="77"/>
    </location>
</feature>
<dbReference type="STRING" id="35608.A0A2U1N1D8"/>
<evidence type="ECO:0008006" key="4">
    <source>
        <dbReference type="Google" id="ProtNLM"/>
    </source>
</evidence>
<dbReference type="PANTHER" id="PTHR34059">
    <property type="entry name" value="EXPRESSED PROTEIN"/>
    <property type="match status" value="1"/>
</dbReference>
<dbReference type="SUPFAM" id="SSF54001">
    <property type="entry name" value="Cysteine proteinases"/>
    <property type="match status" value="1"/>
</dbReference>
<feature type="compositionally biased region" description="Polar residues" evidence="1">
    <location>
        <begin position="26"/>
        <end position="38"/>
    </location>
</feature>
<dbReference type="AlphaFoldDB" id="A0A2U1N1D8"/>
<feature type="compositionally biased region" description="Acidic residues" evidence="1">
    <location>
        <begin position="488"/>
        <end position="559"/>
    </location>
</feature>
<sequence>MENQKKKATGSKVSEDDAGVDKLLKTSNFLNDKASQAPTDVPKGRFTKIKASLHSPSKDVPSKRKKTNVEKEGESGPKAKPAPKAKPSPKAKPAPKAKPSKPHRSNVEKGEKQLKSNMHQPCVHYKHKQAAKPQVESHPSAKLKSKSESKQQLEAEPSVKNKSRKRKTSDSFASEEEKVETVKKKDKGNILEGESLKHVKKEDELGNDSETSFQKGKRRWRKKGPSEAKLKKELLDKEYPTLGSRVVPLSLFKAIREAKVDMKLFLDSIGFRSLHGINIEKIPGRLGHLVVKLFNSKEFRMNINEGSIHVNANKVHVMFGLPNGGRSLLSLDEKPKWSKDLVTQNWFKQFDMKIEKIRLLYLDSTKFEPLPYVHSRPAIKDRNSTLLKNRMDLEIEHGVFGNLEQHGEWTAAEARVTEGFFEVNEGHDFTKLSYPPALTTQEGFCKKLEAKFSIVSDEMEDLEETLKQFKKSSLEDDDYSSGEKGIDDGSEADVSDDDEEDSEEGDGEEDSEEDDGEEDSEEDDGEEDSEEDDGENDSEEDDGEEDSEEDDGREEENKDEEGKDDGKEKEKEDSEEDDGKEQASNDDKEHDGVDGKNVSNKENKDEEVSKDDKEHDGVDGKNVWMKRSNVSNEDGKVVDETDGYFQLLDMNIDQIGNKDANASLKTPAKRQSRPSVYLCSPYMNKKTVVDTLITPAEDKVSNYLFSMFGDNREVVFETKYGDSLIRDQMESLTPRFCVDSGVIDCWCAVLNYEEQFKERGAVSRHFFDTGYVTRNMCHGRLTLEQQCEIFDTQIAFSFKNKTDGSKNLKDVDLVFFPILIAEYLYVVVFNLKKTAINFLNKNRDQFTSYKADYNDRCDLLIKLFSRYLESVGHKKSHVITTAVPHIPKLKCTTTEKNIQNSGIFCMHHMEMYMGEPFSKWDCGIVGQSDTQHLLLLLKVKYASKILLHEINVRASKNMQESEEFDVKYAPVTRKEMIENAIMAKTDPERR</sequence>
<feature type="compositionally biased region" description="Basic residues" evidence="1">
    <location>
        <begin position="81"/>
        <end position="104"/>
    </location>
</feature>